<dbReference type="AlphaFoldDB" id="A0A444X8T7"/>
<sequence length="64" mass="7488">MQGVKWVEKLFYRISIFVLWDNVKYDSFVIGSDEDLQFFEVRSPEMLAKFVDVVSNLGGLNRNP</sequence>
<evidence type="ECO:0000313" key="1">
    <source>
        <dbReference type="EMBL" id="RYQ86100.1"/>
    </source>
</evidence>
<gene>
    <name evidence="1" type="ORF">Ahy_B10g105768</name>
</gene>
<keyword evidence="2" id="KW-1185">Reference proteome</keyword>
<dbReference type="EMBL" id="SDMP01000020">
    <property type="protein sequence ID" value="RYQ86100.1"/>
    <property type="molecule type" value="Genomic_DNA"/>
</dbReference>
<proteinExistence type="predicted"/>
<organism evidence="1 2">
    <name type="scientific">Arachis hypogaea</name>
    <name type="common">Peanut</name>
    <dbReference type="NCBI Taxonomy" id="3818"/>
    <lineage>
        <taxon>Eukaryota</taxon>
        <taxon>Viridiplantae</taxon>
        <taxon>Streptophyta</taxon>
        <taxon>Embryophyta</taxon>
        <taxon>Tracheophyta</taxon>
        <taxon>Spermatophyta</taxon>
        <taxon>Magnoliopsida</taxon>
        <taxon>eudicotyledons</taxon>
        <taxon>Gunneridae</taxon>
        <taxon>Pentapetalae</taxon>
        <taxon>rosids</taxon>
        <taxon>fabids</taxon>
        <taxon>Fabales</taxon>
        <taxon>Fabaceae</taxon>
        <taxon>Papilionoideae</taxon>
        <taxon>50 kb inversion clade</taxon>
        <taxon>dalbergioids sensu lato</taxon>
        <taxon>Dalbergieae</taxon>
        <taxon>Pterocarpus clade</taxon>
        <taxon>Arachis</taxon>
    </lineage>
</organism>
<comment type="caution">
    <text evidence="1">The sequence shown here is derived from an EMBL/GenBank/DDBJ whole genome shotgun (WGS) entry which is preliminary data.</text>
</comment>
<dbReference type="Proteomes" id="UP000289738">
    <property type="component" value="Chromosome B10"/>
</dbReference>
<protein>
    <submittedName>
        <fullName evidence="1">Uncharacterized protein</fullName>
    </submittedName>
</protein>
<name>A0A444X8T7_ARAHY</name>
<reference evidence="1 2" key="1">
    <citation type="submission" date="2019-01" db="EMBL/GenBank/DDBJ databases">
        <title>Sequencing of cultivated peanut Arachis hypogaea provides insights into genome evolution and oil improvement.</title>
        <authorList>
            <person name="Chen X."/>
        </authorList>
    </citation>
    <scope>NUCLEOTIDE SEQUENCE [LARGE SCALE GENOMIC DNA]</scope>
    <source>
        <strain evidence="2">cv. Fuhuasheng</strain>
        <tissue evidence="1">Leaves</tissue>
    </source>
</reference>
<evidence type="ECO:0000313" key="2">
    <source>
        <dbReference type="Proteomes" id="UP000289738"/>
    </source>
</evidence>
<accession>A0A444X8T7</accession>